<accession>A0AAD8AES0</accession>
<protein>
    <recommendedName>
        <fullName evidence="3">Trafficking protein particle complex subunit 11</fullName>
    </recommendedName>
</protein>
<proteinExistence type="predicted"/>
<name>A0AAD8AES0_DIPPU</name>
<dbReference type="Proteomes" id="UP001233999">
    <property type="component" value="Unassembled WGS sequence"/>
</dbReference>
<comment type="caution">
    <text evidence="1">The sequence shown here is derived from an EMBL/GenBank/DDBJ whole genome shotgun (WGS) entry which is preliminary data.</text>
</comment>
<sequence>MDLFEYPPELCSKPLALIGVTGLDTLNNAVHRTIWEAFSNSRRQYRASVQFKLLDPAHEFPPMKPKRTSYDWYIPKGILKRNWMNKHLSELPAVVVIFYELDWDDQLWNEKSIECSSRVQSVRAALQGRNTRIAVILVQQTAPLPTGEDMLAAERAAALCTSCELNPSLCLFCLMEIICKGTLTDWRMHFMTWLRIIIIMRLAM</sequence>
<keyword evidence="2" id="KW-1185">Reference proteome</keyword>
<dbReference type="EMBL" id="JASPKZ010001586">
    <property type="protein sequence ID" value="KAJ9597774.1"/>
    <property type="molecule type" value="Genomic_DNA"/>
</dbReference>
<dbReference type="PANTHER" id="PTHR14374">
    <property type="entry name" value="FOIE GRAS"/>
    <property type="match status" value="1"/>
</dbReference>
<dbReference type="GO" id="GO:0005737">
    <property type="term" value="C:cytoplasm"/>
    <property type="evidence" value="ECO:0007669"/>
    <property type="project" value="TreeGrafter"/>
</dbReference>
<reference evidence="1" key="1">
    <citation type="journal article" date="2023" name="IScience">
        <title>Live-bearing cockroach genome reveals convergent evolutionary mechanisms linked to viviparity in insects and beyond.</title>
        <authorList>
            <person name="Fouks B."/>
            <person name="Harrison M.C."/>
            <person name="Mikhailova A.A."/>
            <person name="Marchal E."/>
            <person name="English S."/>
            <person name="Carruthers M."/>
            <person name="Jennings E.C."/>
            <person name="Chiamaka E.L."/>
            <person name="Frigard R.A."/>
            <person name="Pippel M."/>
            <person name="Attardo G.M."/>
            <person name="Benoit J.B."/>
            <person name="Bornberg-Bauer E."/>
            <person name="Tobe S.S."/>
        </authorList>
    </citation>
    <scope>NUCLEOTIDE SEQUENCE</scope>
    <source>
        <strain evidence="1">Stay&amp;Tobe</strain>
    </source>
</reference>
<reference evidence="1" key="2">
    <citation type="submission" date="2023-05" db="EMBL/GenBank/DDBJ databases">
        <authorList>
            <person name="Fouks B."/>
        </authorList>
    </citation>
    <scope>NUCLEOTIDE SEQUENCE</scope>
    <source>
        <strain evidence="1">Stay&amp;Tobe</strain>
        <tissue evidence="1">Testes</tissue>
    </source>
</reference>
<dbReference type="PANTHER" id="PTHR14374:SF0">
    <property type="entry name" value="TRAFFICKING PROTEIN PARTICLE COMPLEX SUBUNIT 11"/>
    <property type="match status" value="1"/>
</dbReference>
<gene>
    <name evidence="1" type="ORF">L9F63_011382</name>
</gene>
<evidence type="ECO:0000313" key="2">
    <source>
        <dbReference type="Proteomes" id="UP001233999"/>
    </source>
</evidence>
<dbReference type="AlphaFoldDB" id="A0AAD8AES0"/>
<evidence type="ECO:0000313" key="1">
    <source>
        <dbReference type="EMBL" id="KAJ9597774.1"/>
    </source>
</evidence>
<organism evidence="1 2">
    <name type="scientific">Diploptera punctata</name>
    <name type="common">Pacific beetle cockroach</name>
    <dbReference type="NCBI Taxonomy" id="6984"/>
    <lineage>
        <taxon>Eukaryota</taxon>
        <taxon>Metazoa</taxon>
        <taxon>Ecdysozoa</taxon>
        <taxon>Arthropoda</taxon>
        <taxon>Hexapoda</taxon>
        <taxon>Insecta</taxon>
        <taxon>Pterygota</taxon>
        <taxon>Neoptera</taxon>
        <taxon>Polyneoptera</taxon>
        <taxon>Dictyoptera</taxon>
        <taxon>Blattodea</taxon>
        <taxon>Blaberoidea</taxon>
        <taxon>Blaberidae</taxon>
        <taxon>Diplopterinae</taxon>
        <taxon>Diploptera</taxon>
    </lineage>
</organism>
<evidence type="ECO:0008006" key="3">
    <source>
        <dbReference type="Google" id="ProtNLM"/>
    </source>
</evidence>